<feature type="transmembrane region" description="Helical" evidence="7">
    <location>
        <begin position="252"/>
        <end position="274"/>
    </location>
</feature>
<dbReference type="Pfam" id="PF00953">
    <property type="entry name" value="Glycos_transf_4"/>
    <property type="match status" value="1"/>
</dbReference>
<dbReference type="RefSeq" id="WP_311423226.1">
    <property type="nucleotide sequence ID" value="NZ_JAVREH010000013.1"/>
</dbReference>
<dbReference type="InterPro" id="IPR000715">
    <property type="entry name" value="Glycosyl_transferase_4"/>
</dbReference>
<evidence type="ECO:0000256" key="5">
    <source>
        <dbReference type="ARBA" id="ARBA00022989"/>
    </source>
</evidence>
<gene>
    <name evidence="8" type="ORF">RM423_11780</name>
</gene>
<evidence type="ECO:0000256" key="4">
    <source>
        <dbReference type="ARBA" id="ARBA00022692"/>
    </source>
</evidence>
<evidence type="ECO:0008006" key="10">
    <source>
        <dbReference type="Google" id="ProtNLM"/>
    </source>
</evidence>
<keyword evidence="5 7" id="KW-1133">Transmembrane helix</keyword>
<dbReference type="PANTHER" id="PTHR22926">
    <property type="entry name" value="PHOSPHO-N-ACETYLMURAMOYL-PENTAPEPTIDE-TRANSFERASE"/>
    <property type="match status" value="1"/>
</dbReference>
<evidence type="ECO:0000313" key="9">
    <source>
        <dbReference type="Proteomes" id="UP001183176"/>
    </source>
</evidence>
<evidence type="ECO:0000256" key="3">
    <source>
        <dbReference type="ARBA" id="ARBA00022679"/>
    </source>
</evidence>
<protein>
    <recommendedName>
        <fullName evidence="10">Glycosyltransferase family 4 protein</fullName>
    </recommendedName>
</protein>
<feature type="transmembrane region" description="Helical" evidence="7">
    <location>
        <begin position="280"/>
        <end position="299"/>
    </location>
</feature>
<comment type="subcellular location">
    <subcellularLocation>
        <location evidence="1">Cell membrane</location>
        <topology evidence="1">Multi-pass membrane protein</topology>
    </subcellularLocation>
</comment>
<keyword evidence="6 7" id="KW-0472">Membrane</keyword>
<dbReference type="EMBL" id="JAVREH010000013">
    <property type="protein sequence ID" value="MDT0262075.1"/>
    <property type="molecule type" value="Genomic_DNA"/>
</dbReference>
<feature type="transmembrane region" description="Helical" evidence="7">
    <location>
        <begin position="136"/>
        <end position="154"/>
    </location>
</feature>
<proteinExistence type="predicted"/>
<accession>A0ABU2JAR2</accession>
<dbReference type="Proteomes" id="UP001183176">
    <property type="component" value="Unassembled WGS sequence"/>
</dbReference>
<organism evidence="8 9">
    <name type="scientific">Jatrophihabitans lederbergiae</name>
    <dbReference type="NCBI Taxonomy" id="3075547"/>
    <lineage>
        <taxon>Bacteria</taxon>
        <taxon>Bacillati</taxon>
        <taxon>Actinomycetota</taxon>
        <taxon>Actinomycetes</taxon>
        <taxon>Jatrophihabitantales</taxon>
        <taxon>Jatrophihabitantaceae</taxon>
        <taxon>Jatrophihabitans</taxon>
    </lineage>
</organism>
<feature type="transmembrane region" description="Helical" evidence="7">
    <location>
        <begin position="160"/>
        <end position="177"/>
    </location>
</feature>
<feature type="transmembrane region" description="Helical" evidence="7">
    <location>
        <begin position="36"/>
        <end position="56"/>
    </location>
</feature>
<keyword evidence="9" id="KW-1185">Reference proteome</keyword>
<sequence length="317" mass="32492">MVSALFTCAALPAVLLTLRLFNVVDVPSPRSSHATLVHRGGGLACVVGASCGLVEAQLRGETLHWIALLPVLGIALVGLADDFRTLAAVPRLAAQAAAGAAAGWLVGHQLLGMLTGMLVFLISVNVVNFMDGINGISGLTLGVWGGTAVVVATVHHSPELLLIGAVTAGSALGFLPANLPTARLFLGDVGSYLFGGLVGLGILTGVRDGVPLPVLVAPLSVYLADTSHTLIRRARSHAALLSSHREHTYQRLVSEAGLPHAGVAMLTAGIAGLITMSWMPGISVLAIATTTILLALYLCSASWTARLRSAAPGRGRP</sequence>
<evidence type="ECO:0000256" key="2">
    <source>
        <dbReference type="ARBA" id="ARBA00022475"/>
    </source>
</evidence>
<evidence type="ECO:0000256" key="7">
    <source>
        <dbReference type="SAM" id="Phobius"/>
    </source>
</evidence>
<feature type="transmembrane region" description="Helical" evidence="7">
    <location>
        <begin position="212"/>
        <end position="231"/>
    </location>
</feature>
<evidence type="ECO:0000256" key="1">
    <source>
        <dbReference type="ARBA" id="ARBA00004651"/>
    </source>
</evidence>
<keyword evidence="4 7" id="KW-0812">Transmembrane</keyword>
<feature type="transmembrane region" description="Helical" evidence="7">
    <location>
        <begin position="63"/>
        <end position="80"/>
    </location>
</feature>
<keyword evidence="3" id="KW-0808">Transferase</keyword>
<feature type="transmembrane region" description="Helical" evidence="7">
    <location>
        <begin position="100"/>
        <end position="124"/>
    </location>
</feature>
<feature type="transmembrane region" description="Helical" evidence="7">
    <location>
        <begin position="184"/>
        <end position="206"/>
    </location>
</feature>
<reference evidence="9" key="1">
    <citation type="submission" date="2023-07" db="EMBL/GenBank/DDBJ databases">
        <title>30 novel species of actinomycetes from the DSMZ collection.</title>
        <authorList>
            <person name="Nouioui I."/>
        </authorList>
    </citation>
    <scope>NUCLEOTIDE SEQUENCE [LARGE SCALE GENOMIC DNA]</scope>
    <source>
        <strain evidence="9">DSM 44399</strain>
    </source>
</reference>
<keyword evidence="2" id="KW-1003">Cell membrane</keyword>
<evidence type="ECO:0000256" key="6">
    <source>
        <dbReference type="ARBA" id="ARBA00023136"/>
    </source>
</evidence>
<dbReference type="PANTHER" id="PTHR22926:SF3">
    <property type="entry name" value="UNDECAPRENYL-PHOSPHATE ALPHA-N-ACETYLGLUCOSAMINYL 1-PHOSPHATE TRANSFERASE"/>
    <property type="match status" value="1"/>
</dbReference>
<comment type="caution">
    <text evidence="8">The sequence shown here is derived from an EMBL/GenBank/DDBJ whole genome shotgun (WGS) entry which is preliminary data.</text>
</comment>
<evidence type="ECO:0000313" key="8">
    <source>
        <dbReference type="EMBL" id="MDT0262075.1"/>
    </source>
</evidence>
<name>A0ABU2JAR2_9ACTN</name>